<protein>
    <submittedName>
        <fullName evidence="1">Uncharacterized protein</fullName>
    </submittedName>
</protein>
<keyword evidence="2" id="KW-1185">Reference proteome</keyword>
<sequence>MSSSSSENLTNEEDKKFITQIRSHPKFVEAKVSKGEREGGISVAPGRHRP</sequence>
<dbReference type="EMBL" id="CAVMJV010000014">
    <property type="protein sequence ID" value="CAK5052301.1"/>
    <property type="molecule type" value="Genomic_DNA"/>
</dbReference>
<evidence type="ECO:0000313" key="1">
    <source>
        <dbReference type="EMBL" id="CAK5052301.1"/>
    </source>
</evidence>
<organism evidence="1 2">
    <name type="scientific">Meloidogyne enterolobii</name>
    <name type="common">Root-knot nematode worm</name>
    <name type="synonym">Meloidogyne mayaguensis</name>
    <dbReference type="NCBI Taxonomy" id="390850"/>
    <lineage>
        <taxon>Eukaryota</taxon>
        <taxon>Metazoa</taxon>
        <taxon>Ecdysozoa</taxon>
        <taxon>Nematoda</taxon>
        <taxon>Chromadorea</taxon>
        <taxon>Rhabditida</taxon>
        <taxon>Tylenchina</taxon>
        <taxon>Tylenchomorpha</taxon>
        <taxon>Tylenchoidea</taxon>
        <taxon>Meloidogynidae</taxon>
        <taxon>Meloidogyninae</taxon>
        <taxon>Meloidogyne</taxon>
    </lineage>
</organism>
<gene>
    <name evidence="1" type="ORF">MENTE1834_LOCUS13846</name>
</gene>
<accession>A0ACB0YLH7</accession>
<reference evidence="1" key="1">
    <citation type="submission" date="2023-11" db="EMBL/GenBank/DDBJ databases">
        <authorList>
            <person name="Poullet M."/>
        </authorList>
    </citation>
    <scope>NUCLEOTIDE SEQUENCE</scope>
    <source>
        <strain evidence="1">E1834</strain>
    </source>
</reference>
<comment type="caution">
    <text evidence="1">The sequence shown here is derived from an EMBL/GenBank/DDBJ whole genome shotgun (WGS) entry which is preliminary data.</text>
</comment>
<dbReference type="Proteomes" id="UP001497535">
    <property type="component" value="Unassembled WGS sequence"/>
</dbReference>
<proteinExistence type="predicted"/>
<name>A0ACB0YLH7_MELEN</name>
<evidence type="ECO:0000313" key="2">
    <source>
        <dbReference type="Proteomes" id="UP001497535"/>
    </source>
</evidence>